<dbReference type="GO" id="GO:0004140">
    <property type="term" value="F:dephospho-CoA kinase activity"/>
    <property type="evidence" value="ECO:0007669"/>
    <property type="project" value="UniProtKB-UniRule"/>
</dbReference>
<evidence type="ECO:0000256" key="4">
    <source>
        <dbReference type="ARBA" id="ARBA00022741"/>
    </source>
</evidence>
<dbReference type="HAMAP" id="MF_00376">
    <property type="entry name" value="Dephospho_CoA_kinase"/>
    <property type="match status" value="1"/>
</dbReference>
<dbReference type="PANTHER" id="PTHR10695">
    <property type="entry name" value="DEPHOSPHO-COA KINASE-RELATED"/>
    <property type="match status" value="1"/>
</dbReference>
<gene>
    <name evidence="8 10" type="primary">coaE</name>
    <name evidence="10" type="ORF">GCM10007043_03540</name>
</gene>
<comment type="pathway">
    <text evidence="8">Cofactor biosynthesis; coenzyme A biosynthesis; CoA from (R)-pantothenate: step 5/5.</text>
</comment>
<comment type="function">
    <text evidence="8">Catalyzes the phosphorylation of the 3'-hydroxyl group of dephosphocoenzyme A to form coenzyme A.</text>
</comment>
<keyword evidence="6 8" id="KW-0067">ATP-binding</keyword>
<dbReference type="GO" id="GO:0005737">
    <property type="term" value="C:cytoplasm"/>
    <property type="evidence" value="ECO:0007669"/>
    <property type="project" value="UniProtKB-SubCell"/>
</dbReference>
<dbReference type="UniPathway" id="UPA00241">
    <property type="reaction ID" value="UER00356"/>
</dbReference>
<keyword evidence="11" id="KW-1185">Reference proteome</keyword>
<dbReference type="GO" id="GO:0005524">
    <property type="term" value="F:ATP binding"/>
    <property type="evidence" value="ECO:0007669"/>
    <property type="project" value="UniProtKB-UniRule"/>
</dbReference>
<dbReference type="EC" id="2.7.1.24" evidence="8 9"/>
<sequence length="198" mass="22289">MRLGLTGGIACGKSTVLAMFARRGIPTVDADVLARRVVEPGEPAWREIVERFGADILLPDGRIDRKRLGALVFADEAARLDLNRIVHPRVRAAMWHEVEEAERRGAKLVVCDVPLLFESGLEDRFDAVMVVYVPPEEQLRRLMARDGLTREEALARIRAQMPIEEKRRRADYVIDNSGPLAATERQVDAFLRQVGVRP</sequence>
<dbReference type="CDD" id="cd02022">
    <property type="entry name" value="DPCK"/>
    <property type="match status" value="1"/>
</dbReference>
<keyword evidence="3 8" id="KW-0808">Transferase</keyword>
<comment type="similarity">
    <text evidence="1 8">Belongs to the CoaE family.</text>
</comment>
<reference evidence="10" key="1">
    <citation type="journal article" date="2014" name="Int. J. Syst. Evol. Microbiol.">
        <title>Complete genome sequence of Corynebacterium casei LMG S-19264T (=DSM 44701T), isolated from a smear-ripened cheese.</title>
        <authorList>
            <consortium name="US DOE Joint Genome Institute (JGI-PGF)"/>
            <person name="Walter F."/>
            <person name="Albersmeier A."/>
            <person name="Kalinowski J."/>
            <person name="Ruckert C."/>
        </authorList>
    </citation>
    <scope>NUCLEOTIDE SEQUENCE</scope>
    <source>
        <strain evidence="10">JCM 14719</strain>
    </source>
</reference>
<reference evidence="10" key="2">
    <citation type="submission" date="2020-09" db="EMBL/GenBank/DDBJ databases">
        <authorList>
            <person name="Sun Q."/>
            <person name="Ohkuma M."/>
        </authorList>
    </citation>
    <scope>NUCLEOTIDE SEQUENCE</scope>
    <source>
        <strain evidence="10">JCM 14719</strain>
    </source>
</reference>
<dbReference type="Proteomes" id="UP000637720">
    <property type="component" value="Unassembled WGS sequence"/>
</dbReference>
<keyword evidence="5 8" id="KW-0418">Kinase</keyword>
<dbReference type="PANTHER" id="PTHR10695:SF46">
    <property type="entry name" value="BIFUNCTIONAL COENZYME A SYNTHASE-RELATED"/>
    <property type="match status" value="1"/>
</dbReference>
<evidence type="ECO:0000256" key="1">
    <source>
        <dbReference type="ARBA" id="ARBA00009018"/>
    </source>
</evidence>
<dbReference type="Gene3D" id="3.40.50.300">
    <property type="entry name" value="P-loop containing nucleotide triphosphate hydrolases"/>
    <property type="match status" value="1"/>
</dbReference>
<dbReference type="InterPro" id="IPR001977">
    <property type="entry name" value="Depp_CoAkinase"/>
</dbReference>
<dbReference type="GO" id="GO:0015937">
    <property type="term" value="P:coenzyme A biosynthetic process"/>
    <property type="evidence" value="ECO:0007669"/>
    <property type="project" value="UniProtKB-UniRule"/>
</dbReference>
<evidence type="ECO:0000256" key="9">
    <source>
        <dbReference type="NCBIfam" id="TIGR00152"/>
    </source>
</evidence>
<evidence type="ECO:0000256" key="8">
    <source>
        <dbReference type="HAMAP-Rule" id="MF_00376"/>
    </source>
</evidence>
<keyword evidence="7 8" id="KW-0173">Coenzyme A biosynthesis</keyword>
<accession>A0A8J3B4L1</accession>
<comment type="caution">
    <text evidence="10">The sequence shown here is derived from an EMBL/GenBank/DDBJ whole genome shotgun (WGS) entry which is preliminary data.</text>
</comment>
<evidence type="ECO:0000256" key="6">
    <source>
        <dbReference type="ARBA" id="ARBA00022840"/>
    </source>
</evidence>
<evidence type="ECO:0000256" key="7">
    <source>
        <dbReference type="ARBA" id="ARBA00022993"/>
    </source>
</evidence>
<dbReference type="PROSITE" id="PS51219">
    <property type="entry name" value="DPCK"/>
    <property type="match status" value="1"/>
</dbReference>
<proteinExistence type="inferred from homology"/>
<dbReference type="SUPFAM" id="SSF52540">
    <property type="entry name" value="P-loop containing nucleoside triphosphate hydrolases"/>
    <property type="match status" value="1"/>
</dbReference>
<protein>
    <recommendedName>
        <fullName evidence="8 9">Dephospho-CoA kinase</fullName>
        <ecNumber evidence="8 9">2.7.1.24</ecNumber>
    </recommendedName>
    <alternativeName>
        <fullName evidence="8">Dephosphocoenzyme A kinase</fullName>
    </alternativeName>
</protein>
<comment type="subcellular location">
    <subcellularLocation>
        <location evidence="8">Cytoplasm</location>
    </subcellularLocation>
</comment>
<feature type="binding site" evidence="8">
    <location>
        <begin position="10"/>
        <end position="15"/>
    </location>
    <ligand>
        <name>ATP</name>
        <dbReference type="ChEBI" id="CHEBI:30616"/>
    </ligand>
</feature>
<evidence type="ECO:0000313" key="10">
    <source>
        <dbReference type="EMBL" id="GGJ93128.1"/>
    </source>
</evidence>
<dbReference type="InterPro" id="IPR027417">
    <property type="entry name" value="P-loop_NTPase"/>
</dbReference>
<dbReference type="RefSeq" id="WP_308423711.1">
    <property type="nucleotide sequence ID" value="NZ_BMOF01000003.1"/>
</dbReference>
<evidence type="ECO:0000313" key="11">
    <source>
        <dbReference type="Proteomes" id="UP000637720"/>
    </source>
</evidence>
<comment type="catalytic activity">
    <reaction evidence="8">
        <text>3'-dephospho-CoA + ATP = ADP + CoA + H(+)</text>
        <dbReference type="Rhea" id="RHEA:18245"/>
        <dbReference type="ChEBI" id="CHEBI:15378"/>
        <dbReference type="ChEBI" id="CHEBI:30616"/>
        <dbReference type="ChEBI" id="CHEBI:57287"/>
        <dbReference type="ChEBI" id="CHEBI:57328"/>
        <dbReference type="ChEBI" id="CHEBI:456216"/>
        <dbReference type="EC" id="2.7.1.24"/>
    </reaction>
</comment>
<name>A0A8J3B4L1_9BACI</name>
<dbReference type="Pfam" id="PF01121">
    <property type="entry name" value="CoaE"/>
    <property type="match status" value="1"/>
</dbReference>
<evidence type="ECO:0000256" key="3">
    <source>
        <dbReference type="ARBA" id="ARBA00022679"/>
    </source>
</evidence>
<evidence type="ECO:0000256" key="5">
    <source>
        <dbReference type="ARBA" id="ARBA00022777"/>
    </source>
</evidence>
<organism evidence="10 11">
    <name type="scientific">Calditerricola satsumensis</name>
    <dbReference type="NCBI Taxonomy" id="373054"/>
    <lineage>
        <taxon>Bacteria</taxon>
        <taxon>Bacillati</taxon>
        <taxon>Bacillota</taxon>
        <taxon>Bacilli</taxon>
        <taxon>Bacillales</taxon>
        <taxon>Bacillaceae</taxon>
        <taxon>Calditerricola</taxon>
    </lineage>
</organism>
<evidence type="ECO:0000256" key="2">
    <source>
        <dbReference type="ARBA" id="ARBA00022490"/>
    </source>
</evidence>
<dbReference type="NCBIfam" id="TIGR00152">
    <property type="entry name" value="dephospho-CoA kinase"/>
    <property type="match status" value="1"/>
</dbReference>
<dbReference type="AlphaFoldDB" id="A0A8J3B4L1"/>
<keyword evidence="2 8" id="KW-0963">Cytoplasm</keyword>
<dbReference type="FunFam" id="3.40.50.300:FF:000991">
    <property type="entry name" value="Dephospho-CoA kinase"/>
    <property type="match status" value="1"/>
</dbReference>
<dbReference type="EMBL" id="BMOF01000003">
    <property type="protein sequence ID" value="GGJ93128.1"/>
    <property type="molecule type" value="Genomic_DNA"/>
</dbReference>
<keyword evidence="4 8" id="KW-0547">Nucleotide-binding</keyword>